<reference evidence="1" key="1">
    <citation type="journal article" date="2023" name="G3 (Bethesda)">
        <title>A reference genome for the long-term kleptoplast-retaining sea slug Elysia crispata morphotype clarki.</title>
        <authorList>
            <person name="Eastman K.E."/>
            <person name="Pendleton A.L."/>
            <person name="Shaikh M.A."/>
            <person name="Suttiyut T."/>
            <person name="Ogas R."/>
            <person name="Tomko P."/>
            <person name="Gavelis G."/>
            <person name="Widhalm J.R."/>
            <person name="Wisecaver J.H."/>
        </authorList>
    </citation>
    <scope>NUCLEOTIDE SEQUENCE</scope>
    <source>
        <strain evidence="1">ECLA1</strain>
    </source>
</reference>
<organism evidence="1 2">
    <name type="scientific">Elysia crispata</name>
    <name type="common">lettuce slug</name>
    <dbReference type="NCBI Taxonomy" id="231223"/>
    <lineage>
        <taxon>Eukaryota</taxon>
        <taxon>Metazoa</taxon>
        <taxon>Spiralia</taxon>
        <taxon>Lophotrochozoa</taxon>
        <taxon>Mollusca</taxon>
        <taxon>Gastropoda</taxon>
        <taxon>Heterobranchia</taxon>
        <taxon>Euthyneura</taxon>
        <taxon>Panpulmonata</taxon>
        <taxon>Sacoglossa</taxon>
        <taxon>Placobranchoidea</taxon>
        <taxon>Plakobranchidae</taxon>
        <taxon>Elysia</taxon>
    </lineage>
</organism>
<evidence type="ECO:0000313" key="1">
    <source>
        <dbReference type="EMBL" id="KAK3712515.1"/>
    </source>
</evidence>
<comment type="caution">
    <text evidence="1">The sequence shown here is derived from an EMBL/GenBank/DDBJ whole genome shotgun (WGS) entry which is preliminary data.</text>
</comment>
<dbReference type="AlphaFoldDB" id="A0AAE0XUD1"/>
<gene>
    <name evidence="1" type="ORF">RRG08_002845</name>
</gene>
<dbReference type="Proteomes" id="UP001283361">
    <property type="component" value="Unassembled WGS sequence"/>
</dbReference>
<name>A0AAE0XUD1_9GAST</name>
<evidence type="ECO:0000313" key="2">
    <source>
        <dbReference type="Proteomes" id="UP001283361"/>
    </source>
</evidence>
<proteinExistence type="predicted"/>
<keyword evidence="2" id="KW-1185">Reference proteome</keyword>
<accession>A0AAE0XUD1</accession>
<protein>
    <submittedName>
        <fullName evidence="1">Uncharacterized protein</fullName>
    </submittedName>
</protein>
<dbReference type="EMBL" id="JAWDGP010007584">
    <property type="protein sequence ID" value="KAK3712515.1"/>
    <property type="molecule type" value="Genomic_DNA"/>
</dbReference>
<sequence length="69" mass="7766">MGLRQPILIAAVDDGIAPTNLNGGRRRHRHFLRLCLNMATMDLRRPHRGRGQTKIPTLKAASLRPLELC</sequence>